<reference evidence="3" key="1">
    <citation type="submission" date="2022-11" db="EMBL/GenBank/DDBJ databases">
        <title>Chromosome-level genome of Pogonophryne albipinna.</title>
        <authorList>
            <person name="Jo E."/>
        </authorList>
    </citation>
    <scope>NUCLEOTIDE SEQUENCE</scope>
    <source>
        <strain evidence="3">SGF0006</strain>
        <tissue evidence="3">Muscle</tissue>
    </source>
</reference>
<dbReference type="PROSITE" id="PS50146">
    <property type="entry name" value="DAGK"/>
    <property type="match status" value="1"/>
</dbReference>
<dbReference type="PANTHER" id="PTHR12358:SF47">
    <property type="entry name" value="SPHINGOSINE KINASE 1"/>
    <property type="match status" value="1"/>
</dbReference>
<dbReference type="GO" id="GO:0043066">
    <property type="term" value="P:negative regulation of apoptotic process"/>
    <property type="evidence" value="ECO:0007669"/>
    <property type="project" value="TreeGrafter"/>
</dbReference>
<feature type="compositionally biased region" description="Polar residues" evidence="1">
    <location>
        <begin position="440"/>
        <end position="449"/>
    </location>
</feature>
<dbReference type="InterPro" id="IPR050187">
    <property type="entry name" value="Lipid_Phosphate_FormReg"/>
</dbReference>
<organism evidence="3 4">
    <name type="scientific">Pogonophryne albipinna</name>
    <dbReference type="NCBI Taxonomy" id="1090488"/>
    <lineage>
        <taxon>Eukaryota</taxon>
        <taxon>Metazoa</taxon>
        <taxon>Chordata</taxon>
        <taxon>Craniata</taxon>
        <taxon>Vertebrata</taxon>
        <taxon>Euteleostomi</taxon>
        <taxon>Actinopterygii</taxon>
        <taxon>Neopterygii</taxon>
        <taxon>Teleostei</taxon>
        <taxon>Neoteleostei</taxon>
        <taxon>Acanthomorphata</taxon>
        <taxon>Eupercaria</taxon>
        <taxon>Perciformes</taxon>
        <taxon>Notothenioidei</taxon>
        <taxon>Pogonophryne</taxon>
    </lineage>
</organism>
<dbReference type="Proteomes" id="UP001219934">
    <property type="component" value="Unassembled WGS sequence"/>
</dbReference>
<dbReference type="PANTHER" id="PTHR12358">
    <property type="entry name" value="SPHINGOSINE KINASE"/>
    <property type="match status" value="1"/>
</dbReference>
<dbReference type="Gene3D" id="3.40.50.10330">
    <property type="entry name" value="Probable inorganic polyphosphate/atp-NAD kinase, domain 1"/>
    <property type="match status" value="2"/>
</dbReference>
<protein>
    <recommendedName>
        <fullName evidence="2">DAGKc domain-containing protein</fullName>
    </recommendedName>
</protein>
<accession>A0AAD6BJG2</accession>
<evidence type="ECO:0000313" key="4">
    <source>
        <dbReference type="Proteomes" id="UP001219934"/>
    </source>
</evidence>
<evidence type="ECO:0000256" key="1">
    <source>
        <dbReference type="SAM" id="MobiDB-lite"/>
    </source>
</evidence>
<dbReference type="InterPro" id="IPR017438">
    <property type="entry name" value="ATP-NAD_kinase_N"/>
</dbReference>
<evidence type="ECO:0000259" key="2">
    <source>
        <dbReference type="PROSITE" id="PS50146"/>
    </source>
</evidence>
<dbReference type="GO" id="GO:0001727">
    <property type="term" value="F:lipid kinase activity"/>
    <property type="evidence" value="ECO:0007669"/>
    <property type="project" value="TreeGrafter"/>
</dbReference>
<comment type="caution">
    <text evidence="3">The sequence shown here is derived from an EMBL/GenBank/DDBJ whole genome shotgun (WGS) entry which is preliminary data.</text>
</comment>
<dbReference type="GO" id="GO:0046512">
    <property type="term" value="P:sphingosine biosynthetic process"/>
    <property type="evidence" value="ECO:0007669"/>
    <property type="project" value="TreeGrafter"/>
</dbReference>
<dbReference type="Gene3D" id="2.60.200.40">
    <property type="match status" value="1"/>
</dbReference>
<dbReference type="InterPro" id="IPR001206">
    <property type="entry name" value="Diacylglycerol_kinase_cat_dom"/>
</dbReference>
<evidence type="ECO:0000313" key="3">
    <source>
        <dbReference type="EMBL" id="KAJ4945206.1"/>
    </source>
</evidence>
<dbReference type="GO" id="GO:0071363">
    <property type="term" value="P:cellular response to growth factor stimulus"/>
    <property type="evidence" value="ECO:0007669"/>
    <property type="project" value="TreeGrafter"/>
</dbReference>
<dbReference type="InterPro" id="IPR016064">
    <property type="entry name" value="NAD/diacylglycerol_kinase_sf"/>
</dbReference>
<name>A0AAD6BJG2_9TELE</name>
<feature type="region of interest" description="Disordered" evidence="1">
    <location>
        <begin position="397"/>
        <end position="457"/>
    </location>
</feature>
<feature type="domain" description="DAGKc" evidence="2">
    <location>
        <begin position="147"/>
        <end position="339"/>
    </location>
</feature>
<feature type="compositionally biased region" description="Low complexity" evidence="1">
    <location>
        <begin position="421"/>
        <end position="432"/>
    </location>
</feature>
<dbReference type="GO" id="GO:0016020">
    <property type="term" value="C:membrane"/>
    <property type="evidence" value="ECO:0007669"/>
    <property type="project" value="TreeGrafter"/>
</dbReference>
<dbReference type="GO" id="GO:0005737">
    <property type="term" value="C:cytoplasm"/>
    <property type="evidence" value="ECO:0007669"/>
    <property type="project" value="TreeGrafter"/>
</dbReference>
<dbReference type="AlphaFoldDB" id="A0AAD6BJG2"/>
<keyword evidence="4" id="KW-1185">Reference proteome</keyword>
<dbReference type="EMBL" id="JAPTMU010000004">
    <property type="protein sequence ID" value="KAJ4945206.1"/>
    <property type="molecule type" value="Genomic_DNA"/>
</dbReference>
<dbReference type="SUPFAM" id="SSF111331">
    <property type="entry name" value="NAD kinase/diacylglycerol kinase-like"/>
    <property type="match status" value="2"/>
</dbReference>
<proteinExistence type="predicted"/>
<gene>
    <name evidence="3" type="ORF">JOQ06_013741</name>
</gene>
<sequence length="584" mass="64349">MDQRRAVHGRNTGPVSLYGEFTLTANRKVRCAVSLTEKDLIVQRLSSSPVGRNKVVLSLKDCIGCRAYRGDDTADPAAYLTIFFYPLKRRWMSSGVSRQRAEQCFRLTGLQDPRANLEEAEKWARAVRERSARQQYLRDGVMMSALSRPSRMMLLVNPQSGKGQALTLYNNHIQHMLNEAGVTHTLVITAAAALRGPVAVPGQGPHSLCDLREEVLLFLAEINSPLVKHMEDMNWRQNHARELVKEADLSQWDALVIMSGDGLLYEVINGLLDRPDWEEAVRTPLGILPGGSGNAMAASIHHYSGAPPVFSEELLLSCGFLLCQRLVTRMDLVSVHLSSSPRLFSFLSLAWGFVADVDIESEKYRHAGAARFTVGTLVRLASLRVYRGTLSYLPVAEDDGEEDNPPLHHQAPPSRDPPCQNSFHNSCHSNNSLKVRKAESTPSRSTTKAPSGPLDSLLLPLDQPLPGDWVVVPEEDFVLVLAMYQSNLAEDLLASPDSTPDDGFIHLFYVTGGISRAALLKLFLAMEKGLHLASSCQHLVHAKVRALRLEPSSPKGVITVDGEVVEYGPLQAEVHRGLARLITG</sequence>
<dbReference type="Pfam" id="PF00781">
    <property type="entry name" value="DAGK_cat"/>
    <property type="match status" value="1"/>
</dbReference>